<organism evidence="3 4">
    <name type="scientific">Eiseniibacteriota bacterium</name>
    <dbReference type="NCBI Taxonomy" id="2212470"/>
    <lineage>
        <taxon>Bacteria</taxon>
        <taxon>Candidatus Eiseniibacteriota</taxon>
    </lineage>
</organism>
<evidence type="ECO:0000256" key="2">
    <source>
        <dbReference type="SAM" id="SignalP"/>
    </source>
</evidence>
<dbReference type="PROSITE" id="PS51257">
    <property type="entry name" value="PROKAR_LIPOPROTEIN"/>
    <property type="match status" value="1"/>
</dbReference>
<dbReference type="AlphaFoldDB" id="A0A538TKH8"/>
<keyword evidence="2" id="KW-0732">Signal</keyword>
<proteinExistence type="predicted"/>
<comment type="caution">
    <text evidence="3">The sequence shown here is derived from an EMBL/GenBank/DDBJ whole genome shotgun (WGS) entry which is preliminary data.</text>
</comment>
<feature type="chain" id="PRO_5022221563" evidence="2">
    <location>
        <begin position="21"/>
        <end position="61"/>
    </location>
</feature>
<sequence>MRKLFALALVGLLAMTIAFAVMGCGHKAEESSTTTESTPSEGMMSDTTTSDTGMTDTTMHQ</sequence>
<dbReference type="EMBL" id="VBOY01000094">
    <property type="protein sequence ID" value="TMQ64123.1"/>
    <property type="molecule type" value="Genomic_DNA"/>
</dbReference>
<evidence type="ECO:0000256" key="1">
    <source>
        <dbReference type="SAM" id="MobiDB-lite"/>
    </source>
</evidence>
<feature type="region of interest" description="Disordered" evidence="1">
    <location>
        <begin position="27"/>
        <end position="61"/>
    </location>
</feature>
<reference evidence="3 4" key="1">
    <citation type="journal article" date="2019" name="Nat. Microbiol.">
        <title>Mediterranean grassland soil C-N compound turnover is dependent on rainfall and depth, and is mediated by genomically divergent microorganisms.</title>
        <authorList>
            <person name="Diamond S."/>
            <person name="Andeer P.F."/>
            <person name="Li Z."/>
            <person name="Crits-Christoph A."/>
            <person name="Burstein D."/>
            <person name="Anantharaman K."/>
            <person name="Lane K.R."/>
            <person name="Thomas B.C."/>
            <person name="Pan C."/>
            <person name="Northen T.R."/>
            <person name="Banfield J.F."/>
        </authorList>
    </citation>
    <scope>NUCLEOTIDE SEQUENCE [LARGE SCALE GENOMIC DNA]</scope>
    <source>
        <strain evidence="3">WS_8</strain>
    </source>
</reference>
<feature type="compositionally biased region" description="Low complexity" evidence="1">
    <location>
        <begin position="31"/>
        <end position="61"/>
    </location>
</feature>
<evidence type="ECO:0000313" key="3">
    <source>
        <dbReference type="EMBL" id="TMQ64123.1"/>
    </source>
</evidence>
<name>A0A538TKH8_UNCEI</name>
<protein>
    <submittedName>
        <fullName evidence="3">Uncharacterized protein</fullName>
    </submittedName>
</protein>
<evidence type="ECO:0000313" key="4">
    <source>
        <dbReference type="Proteomes" id="UP000316609"/>
    </source>
</evidence>
<accession>A0A538TKH8</accession>
<feature type="signal peptide" evidence="2">
    <location>
        <begin position="1"/>
        <end position="20"/>
    </location>
</feature>
<gene>
    <name evidence="3" type="ORF">E6K78_09800</name>
</gene>
<dbReference type="Proteomes" id="UP000316609">
    <property type="component" value="Unassembled WGS sequence"/>
</dbReference>